<dbReference type="Proteomes" id="UP000878956">
    <property type="component" value="Unassembled WGS sequence"/>
</dbReference>
<evidence type="ECO:0000313" key="14">
    <source>
        <dbReference type="EMBL" id="VHY11276.1"/>
    </source>
</evidence>
<reference evidence="9" key="4">
    <citation type="submission" date="2021-06" db="EMBL/GenBank/DDBJ databases">
        <authorList>
            <consortium name="NCBI Pathogen Detection Project"/>
        </authorList>
    </citation>
    <scope>NUCLEOTIDE SEQUENCE</scope>
    <source>
        <strain evidence="10">Clostridioides</strain>
        <strain evidence="9">HN1000</strain>
    </source>
</reference>
<evidence type="ECO:0000256" key="3">
    <source>
        <dbReference type="ARBA" id="ARBA00023065"/>
    </source>
</evidence>
<evidence type="ECO:0000313" key="8">
    <source>
        <dbReference type="EMBL" id="CDS94759.1"/>
    </source>
</evidence>
<feature type="coiled-coil region" evidence="5">
    <location>
        <begin position="38"/>
        <end position="100"/>
    </location>
</feature>
<dbReference type="Proteomes" id="UP000879542">
    <property type="component" value="Unassembled WGS sequence"/>
</dbReference>
<dbReference type="Proteomes" id="UP000411588">
    <property type="component" value="Unassembled WGS sequence"/>
</dbReference>
<keyword evidence="4" id="KW-0375">Hydrogen ion transport</keyword>
<gene>
    <name evidence="4 8" type="primary">atpE</name>
    <name evidence="12" type="synonym">atpE_1</name>
    <name evidence="8" type="ORF">BN1095_20082</name>
    <name evidence="6" type="ORF">BN1096_700119</name>
    <name evidence="7" type="ORF">BN1097_710120</name>
    <name evidence="9" type="ORF">KRM00_000386</name>
    <name evidence="10" type="ORF">KRQ00_003790</name>
    <name evidence="14" type="ORF">SAMEA1402366_02394</name>
    <name evidence="12" type="ORF">SAMEA1402399_00857</name>
    <name evidence="13" type="ORF">SAMEA1710456_01929</name>
    <name evidence="11" type="ORF">SAMEA3375112_01629</name>
</gene>
<dbReference type="GO" id="GO:0033178">
    <property type="term" value="C:proton-transporting two-sector ATPase complex, catalytic domain"/>
    <property type="evidence" value="ECO:0007669"/>
    <property type="project" value="InterPro"/>
</dbReference>
<reference evidence="11 15" key="2">
    <citation type="submission" date="2017-02" db="EMBL/GenBank/DDBJ databases">
        <authorList>
            <consortium name="Pathogen Informatics"/>
        </authorList>
    </citation>
    <scope>NUCLEOTIDE SEQUENCE [LARGE SCALE GENOMIC DNA]</scope>
    <source>
        <strain evidence="13 16">078GUE027</strain>
        <strain evidence="18">clo34</strain>
        <strain evidence="12">Clo34</strain>
        <strain evidence="14">Tl291</strain>
        <strain evidence="17">tl291</strain>
        <strain evidence="11 15">VRECD0157</strain>
    </source>
</reference>
<evidence type="ECO:0000313" key="13">
    <source>
        <dbReference type="EMBL" id="VFD54440.1"/>
    </source>
</evidence>
<evidence type="ECO:0000313" key="12">
    <source>
        <dbReference type="EMBL" id="VFD29909.1"/>
    </source>
</evidence>
<evidence type="ECO:0000313" key="16">
    <source>
        <dbReference type="Proteomes" id="UP000346772"/>
    </source>
</evidence>
<dbReference type="Proteomes" id="UP000346772">
    <property type="component" value="Unassembled WGS sequence"/>
</dbReference>
<keyword evidence="8" id="KW-0378">Hydrolase</keyword>
<evidence type="ECO:0000313" key="7">
    <source>
        <dbReference type="EMBL" id="CDS89322.1"/>
    </source>
</evidence>
<dbReference type="InterPro" id="IPR002842">
    <property type="entry name" value="ATPase_V1_Esu"/>
</dbReference>
<dbReference type="EMBL" id="CAADAN010000002">
    <property type="protein sequence ID" value="VFD29909.1"/>
    <property type="molecule type" value="Genomic_DNA"/>
</dbReference>
<dbReference type="Gene3D" id="1.20.5.620">
    <property type="entry name" value="F1F0 ATP synthase subunit B, membrane domain"/>
    <property type="match status" value="1"/>
</dbReference>
<dbReference type="GO" id="GO:0046961">
    <property type="term" value="F:proton-transporting ATPase activity, rotational mechanism"/>
    <property type="evidence" value="ECO:0007669"/>
    <property type="project" value="InterPro"/>
</dbReference>
<dbReference type="SUPFAM" id="SSF160527">
    <property type="entry name" value="V-type ATPase subunit E-like"/>
    <property type="match status" value="1"/>
</dbReference>
<evidence type="ECO:0000256" key="2">
    <source>
        <dbReference type="ARBA" id="ARBA00022448"/>
    </source>
</evidence>
<reference evidence="8" key="1">
    <citation type="submission" date="2014-07" db="EMBL/GenBank/DDBJ databases">
        <authorList>
            <person name="Monot Marc"/>
        </authorList>
    </citation>
    <scope>NUCLEOTIDE SEQUENCE</scope>
    <source>
        <strain evidence="8">7032989</strain>
        <strain evidence="7">7032994</strain>
    </source>
</reference>
<comment type="similarity">
    <text evidence="1 4">Belongs to the V-ATPase E subunit family.</text>
</comment>
<dbReference type="EMBL" id="DAEPXK010000003">
    <property type="protein sequence ID" value="HBH1540933.1"/>
    <property type="molecule type" value="Genomic_DNA"/>
</dbReference>
<dbReference type="EMBL" id="LK932411">
    <property type="protein sequence ID" value="CDS89322.1"/>
    <property type="molecule type" value="Genomic_DNA"/>
</dbReference>
<dbReference type="Proteomes" id="UP000189137">
    <property type="component" value="Unassembled WGS sequence"/>
</dbReference>
<dbReference type="GO" id="GO:0042777">
    <property type="term" value="P:proton motive force-driven plasma membrane ATP synthesis"/>
    <property type="evidence" value="ECO:0007669"/>
    <property type="project" value="UniProtKB-UniRule"/>
</dbReference>
<dbReference type="EMBL" id="LK932525">
    <property type="protein sequence ID" value="CDS88715.1"/>
    <property type="molecule type" value="Genomic_DNA"/>
</dbReference>
<proteinExistence type="inferred from homology"/>
<accession>A0A031WC16</accession>
<dbReference type="SMR" id="A0A031WC16"/>
<evidence type="ECO:0000256" key="4">
    <source>
        <dbReference type="HAMAP-Rule" id="MF_00311"/>
    </source>
</evidence>
<organism evidence="8">
    <name type="scientific">Clostridioides difficile</name>
    <name type="common">Peptoclostridium difficile</name>
    <dbReference type="NCBI Taxonomy" id="1496"/>
    <lineage>
        <taxon>Bacteria</taxon>
        <taxon>Bacillati</taxon>
        <taxon>Bacillota</taxon>
        <taxon>Clostridia</taxon>
        <taxon>Peptostreptococcales</taxon>
        <taxon>Peptostreptococcaceae</taxon>
        <taxon>Clostridioides</taxon>
    </lineage>
</organism>
<evidence type="ECO:0000313" key="10">
    <source>
        <dbReference type="EMBL" id="HBH2621972.1"/>
    </source>
</evidence>
<evidence type="ECO:0000313" key="9">
    <source>
        <dbReference type="EMBL" id="HBH1540933.1"/>
    </source>
</evidence>
<keyword evidence="2 4" id="KW-0813">Transport</keyword>
<sequence>MGNEQKMIDRIIADAKQEAQEILDKAKSEADLKVNSANEKAEKEMASYTKLAEAEAEKAASKEISGAYMEAKKQILSKKQEILEEVILEAKNKLLNLKDNEYEEIILNMIEKSNCTDDSEIVLSKKDKKTLKDVLSKKGIKVSDETRDITGGFIVKKGDIEYNYSFEAIIAVEHEYIEQIAAEILFN</sequence>
<evidence type="ECO:0000256" key="5">
    <source>
        <dbReference type="SAM" id="Coils"/>
    </source>
</evidence>
<dbReference type="HAMAP" id="MF_00311">
    <property type="entry name" value="ATP_synth_E_arch"/>
    <property type="match status" value="1"/>
</dbReference>
<dbReference type="KEGG" id="pdf:CD630DERM_29580"/>
<evidence type="ECO:0000313" key="18">
    <source>
        <dbReference type="Proteomes" id="UP000411588"/>
    </source>
</evidence>
<dbReference type="EMBL" id="FUPS01000004">
    <property type="protein sequence ID" value="SJS23016.1"/>
    <property type="molecule type" value="Genomic_DNA"/>
</dbReference>
<evidence type="ECO:0000313" key="17">
    <source>
        <dbReference type="Proteomes" id="UP000372533"/>
    </source>
</evidence>
<reference evidence="9" key="3">
    <citation type="journal article" date="2018" name="Genome Biol.">
        <title>SKESA: strategic k-mer extension for scrupulous assemblies.</title>
        <authorList>
            <person name="Souvorov A."/>
            <person name="Agarwala R."/>
            <person name="Lipman D.J."/>
        </authorList>
    </citation>
    <scope>NUCLEOTIDE SEQUENCE</scope>
    <source>
        <strain evidence="10">Clostridioides</strain>
        <strain evidence="9">HN1000</strain>
    </source>
</reference>
<dbReference type="OMA" id="YAGNIDC"/>
<keyword evidence="3 4" id="KW-0406">Ion transport</keyword>
<dbReference type="AlphaFoldDB" id="A0A031WC16"/>
<dbReference type="Proteomes" id="UP000372533">
    <property type="component" value="Unassembled WGS sequence"/>
</dbReference>
<dbReference type="GO" id="GO:0046933">
    <property type="term" value="F:proton-transporting ATP synthase activity, rotational mechanism"/>
    <property type="evidence" value="ECO:0007669"/>
    <property type="project" value="UniProtKB-UniRule"/>
</dbReference>
<evidence type="ECO:0000256" key="1">
    <source>
        <dbReference type="ARBA" id="ARBA00005901"/>
    </source>
</evidence>
<dbReference type="EMBL" id="LK932849">
    <property type="protein sequence ID" value="CDS94759.1"/>
    <property type="molecule type" value="Genomic_DNA"/>
</dbReference>
<dbReference type="GeneID" id="66355365"/>
<evidence type="ECO:0000313" key="6">
    <source>
        <dbReference type="EMBL" id="CDS88715.1"/>
    </source>
</evidence>
<dbReference type="Pfam" id="PF01991">
    <property type="entry name" value="vATP-synt_E"/>
    <property type="match status" value="1"/>
</dbReference>
<dbReference type="PATRIC" id="fig|1496.1371.peg.743"/>
<protein>
    <recommendedName>
        <fullName evidence="4">V-type proton ATPase subunit E</fullName>
    </recommendedName>
    <alternativeName>
        <fullName evidence="4">V-ATPase subunit E</fullName>
    </alternativeName>
</protein>
<dbReference type="EMBL" id="DAEQIJ010000032">
    <property type="protein sequence ID" value="HBH2621972.1"/>
    <property type="molecule type" value="Genomic_DNA"/>
</dbReference>
<dbReference type="GO" id="GO:0016787">
    <property type="term" value="F:hydrolase activity"/>
    <property type="evidence" value="ECO:0007669"/>
    <property type="project" value="UniProtKB-KW"/>
</dbReference>
<dbReference type="GO" id="GO:0005524">
    <property type="term" value="F:ATP binding"/>
    <property type="evidence" value="ECO:0007669"/>
    <property type="project" value="UniProtKB-UniRule"/>
</dbReference>
<dbReference type="Gene3D" id="3.30.2320.30">
    <property type="entry name" value="ATP synthase, E subunit, C-terminal"/>
    <property type="match status" value="1"/>
</dbReference>
<dbReference type="RefSeq" id="WP_003422659.1">
    <property type="nucleotide sequence ID" value="NZ_AP025558.1"/>
</dbReference>
<keyword evidence="5" id="KW-0175">Coiled coil</keyword>
<evidence type="ECO:0000313" key="11">
    <source>
        <dbReference type="EMBL" id="SJS23016.1"/>
    </source>
</evidence>
<keyword evidence="4" id="KW-0066">ATP synthesis</keyword>
<name>A0A031WC16_CLODI</name>
<comment type="function">
    <text evidence="4">Produces ATP from ADP in the presence of a proton gradient across the membrane.</text>
</comment>
<evidence type="ECO:0000313" key="15">
    <source>
        <dbReference type="Proteomes" id="UP000189137"/>
    </source>
</evidence>
<dbReference type="EMBL" id="CAADAT010000010">
    <property type="protein sequence ID" value="VFD54440.1"/>
    <property type="molecule type" value="Genomic_DNA"/>
</dbReference>
<dbReference type="InterPro" id="IPR038495">
    <property type="entry name" value="ATPase_E_C"/>
</dbReference>
<dbReference type="EMBL" id="CAAJVP010000011">
    <property type="protein sequence ID" value="VHY11276.1"/>
    <property type="molecule type" value="Genomic_DNA"/>
</dbReference>